<gene>
    <name evidence="1" type="ORF">AsFPU1_0292</name>
</gene>
<dbReference type="OrthoDB" id="427879at2"/>
<dbReference type="InterPro" id="IPR016031">
    <property type="entry name" value="Trp_RNA-bd_attenuator-like_dom"/>
</dbReference>
<dbReference type="SUPFAM" id="SSF51219">
    <property type="entry name" value="TRAP-like"/>
    <property type="match status" value="1"/>
</dbReference>
<keyword evidence="2" id="KW-1185">Reference proteome</keyword>
<dbReference type="InterPro" id="IPR036983">
    <property type="entry name" value="AIM24_sf"/>
</dbReference>
<evidence type="ECO:0000313" key="2">
    <source>
        <dbReference type="Proteomes" id="UP000287247"/>
    </source>
</evidence>
<organism evidence="1 2">
    <name type="scientific">Aphanothece sacrum FPU1</name>
    <dbReference type="NCBI Taxonomy" id="1920663"/>
    <lineage>
        <taxon>Bacteria</taxon>
        <taxon>Bacillati</taxon>
        <taxon>Cyanobacteriota</taxon>
        <taxon>Cyanophyceae</taxon>
        <taxon>Oscillatoriophycideae</taxon>
        <taxon>Chroococcales</taxon>
        <taxon>Aphanothecaceae</taxon>
        <taxon>Aphanothece</taxon>
    </lineage>
</organism>
<dbReference type="InterPro" id="IPR002838">
    <property type="entry name" value="AIM24"/>
</dbReference>
<dbReference type="Proteomes" id="UP000287247">
    <property type="component" value="Unassembled WGS sequence"/>
</dbReference>
<dbReference type="AlphaFoldDB" id="A0A401ICE7"/>
<dbReference type="Gene3D" id="3.60.160.10">
    <property type="entry name" value="Mitochondrial biogenesis AIM24"/>
    <property type="match status" value="1"/>
</dbReference>
<reference evidence="2" key="1">
    <citation type="submission" date="2017-05" db="EMBL/GenBank/DDBJ databases">
        <title>Physiological properties and genetic analysis related to exopolysaccharide production of fresh-water unicellular cyanobacterium Aphanothece sacrum, Suizenji Nori, that has been cultured as a food source in Japan.</title>
        <authorList>
            <person name="Kanesaki Y."/>
            <person name="Yoshikawa S."/>
            <person name="Ohki K."/>
        </authorList>
    </citation>
    <scope>NUCLEOTIDE SEQUENCE [LARGE SCALE GENOMIC DNA]</scope>
    <source>
        <strain evidence="2">FPU1</strain>
    </source>
</reference>
<accession>A0A401ICE7</accession>
<name>A0A401ICE7_APHSA</name>
<evidence type="ECO:0000313" key="1">
    <source>
        <dbReference type="EMBL" id="GBF78901.1"/>
    </source>
</evidence>
<comment type="caution">
    <text evidence="1">The sequence shown here is derived from an EMBL/GenBank/DDBJ whole genome shotgun (WGS) entry which is preliminary data.</text>
</comment>
<dbReference type="EMBL" id="BDQK01000001">
    <property type="protein sequence ID" value="GBF78901.1"/>
    <property type="molecule type" value="Genomic_DNA"/>
</dbReference>
<dbReference type="Pfam" id="PF01987">
    <property type="entry name" value="AIM24"/>
    <property type="match status" value="1"/>
</dbReference>
<sequence length="60" mass="6558">MLYEVRCRPAFAALFVTLNPGESITARAGSVISMDGGLTVMIYFQSRKLQGLISYLTSLV</sequence>
<protein>
    <submittedName>
        <fullName evidence="1">Uncharacterized protein</fullName>
    </submittedName>
</protein>
<proteinExistence type="predicted"/>